<protein>
    <submittedName>
        <fullName evidence="1">Uncharacterized protein</fullName>
    </submittedName>
</protein>
<proteinExistence type="predicted"/>
<dbReference type="EMBL" id="CM017621">
    <property type="protein sequence ID" value="TYH94062.1"/>
    <property type="molecule type" value="Genomic_DNA"/>
</dbReference>
<sequence length="55" mass="6408">MKPCWRMKNDLTLSPIGVYQFHNNKVLANTIMSYTYKATLLRLIGWKSKILCSIC</sequence>
<organism evidence="1 2">
    <name type="scientific">Gossypium tomentosum</name>
    <name type="common">Hawaiian cotton</name>
    <name type="synonym">Gossypium sandvicense</name>
    <dbReference type="NCBI Taxonomy" id="34277"/>
    <lineage>
        <taxon>Eukaryota</taxon>
        <taxon>Viridiplantae</taxon>
        <taxon>Streptophyta</taxon>
        <taxon>Embryophyta</taxon>
        <taxon>Tracheophyta</taxon>
        <taxon>Spermatophyta</taxon>
        <taxon>Magnoliopsida</taxon>
        <taxon>eudicotyledons</taxon>
        <taxon>Gunneridae</taxon>
        <taxon>Pentapetalae</taxon>
        <taxon>rosids</taxon>
        <taxon>malvids</taxon>
        <taxon>Malvales</taxon>
        <taxon>Malvaceae</taxon>
        <taxon>Malvoideae</taxon>
        <taxon>Gossypium</taxon>
    </lineage>
</organism>
<evidence type="ECO:0000313" key="2">
    <source>
        <dbReference type="Proteomes" id="UP000322667"/>
    </source>
</evidence>
<name>A0A5D2MSF0_GOSTO</name>
<dbReference type="AlphaFoldDB" id="A0A5D2MSF0"/>
<dbReference type="Proteomes" id="UP000322667">
    <property type="component" value="Chromosome A12"/>
</dbReference>
<gene>
    <name evidence="1" type="ORF">ES332_A12G015400v1</name>
</gene>
<reference evidence="1 2" key="1">
    <citation type="submission" date="2019-07" db="EMBL/GenBank/DDBJ databases">
        <title>WGS assembly of Gossypium tomentosum.</title>
        <authorList>
            <person name="Chen Z.J."/>
            <person name="Sreedasyam A."/>
            <person name="Ando A."/>
            <person name="Song Q."/>
            <person name="De L."/>
            <person name="Hulse-Kemp A."/>
            <person name="Ding M."/>
            <person name="Ye W."/>
            <person name="Kirkbride R."/>
            <person name="Jenkins J."/>
            <person name="Plott C."/>
            <person name="Lovell J."/>
            <person name="Lin Y.-M."/>
            <person name="Vaughn R."/>
            <person name="Liu B."/>
            <person name="Li W."/>
            <person name="Simpson S."/>
            <person name="Scheffler B."/>
            <person name="Saski C."/>
            <person name="Grover C."/>
            <person name="Hu G."/>
            <person name="Conover J."/>
            <person name="Carlson J."/>
            <person name="Shu S."/>
            <person name="Boston L."/>
            <person name="Williams M."/>
            <person name="Peterson D."/>
            <person name="Mcgee K."/>
            <person name="Jones D."/>
            <person name="Wendel J."/>
            <person name="Stelly D."/>
            <person name="Grimwood J."/>
            <person name="Schmutz J."/>
        </authorList>
    </citation>
    <scope>NUCLEOTIDE SEQUENCE [LARGE SCALE GENOMIC DNA]</scope>
    <source>
        <strain evidence="1">7179.01</strain>
    </source>
</reference>
<keyword evidence="2" id="KW-1185">Reference proteome</keyword>
<accession>A0A5D2MSF0</accession>
<evidence type="ECO:0000313" key="1">
    <source>
        <dbReference type="EMBL" id="TYH94062.1"/>
    </source>
</evidence>